<feature type="compositionally biased region" description="Basic residues" evidence="1">
    <location>
        <begin position="1"/>
        <end position="10"/>
    </location>
</feature>
<accession>A0A921ZLT7</accession>
<gene>
    <name evidence="2" type="ORF">O3G_MSEX011908</name>
</gene>
<protein>
    <submittedName>
        <fullName evidence="2">Uncharacterized protein</fullName>
    </submittedName>
</protein>
<reference evidence="2" key="2">
    <citation type="submission" date="2020-12" db="EMBL/GenBank/DDBJ databases">
        <authorList>
            <person name="Kanost M."/>
        </authorList>
    </citation>
    <scope>NUCLEOTIDE SEQUENCE</scope>
</reference>
<sequence length="173" mass="19727">MEKNKPKKTKTLQIKYPIPYTQSWPNAERAPKHKKNTLRSAQKKPLPPLQQRCWPCAPPRAKAPDPTVPHLKYGIFPKKTSLARGQSKTVTSKLTKQPSAVIENENVKTEKKKSSRNAPSAEPPLFVFRAIDKTSTRQLSMSETMHIDVKPRRNLPMSPMQRNISPTARVRRT</sequence>
<proteinExistence type="predicted"/>
<feature type="region of interest" description="Disordered" evidence="1">
    <location>
        <begin position="1"/>
        <end position="125"/>
    </location>
</feature>
<feature type="compositionally biased region" description="Polar residues" evidence="1">
    <location>
        <begin position="83"/>
        <end position="98"/>
    </location>
</feature>
<evidence type="ECO:0000313" key="3">
    <source>
        <dbReference type="Proteomes" id="UP000791440"/>
    </source>
</evidence>
<organism evidence="2 3">
    <name type="scientific">Manduca sexta</name>
    <name type="common">Tobacco hawkmoth</name>
    <name type="synonym">Tobacco hornworm</name>
    <dbReference type="NCBI Taxonomy" id="7130"/>
    <lineage>
        <taxon>Eukaryota</taxon>
        <taxon>Metazoa</taxon>
        <taxon>Ecdysozoa</taxon>
        <taxon>Arthropoda</taxon>
        <taxon>Hexapoda</taxon>
        <taxon>Insecta</taxon>
        <taxon>Pterygota</taxon>
        <taxon>Neoptera</taxon>
        <taxon>Endopterygota</taxon>
        <taxon>Lepidoptera</taxon>
        <taxon>Glossata</taxon>
        <taxon>Ditrysia</taxon>
        <taxon>Bombycoidea</taxon>
        <taxon>Sphingidae</taxon>
        <taxon>Sphinginae</taxon>
        <taxon>Sphingini</taxon>
        <taxon>Manduca</taxon>
    </lineage>
</organism>
<evidence type="ECO:0000313" key="2">
    <source>
        <dbReference type="EMBL" id="KAG6460317.1"/>
    </source>
</evidence>
<dbReference type="AlphaFoldDB" id="A0A921ZLT7"/>
<feature type="region of interest" description="Disordered" evidence="1">
    <location>
        <begin position="139"/>
        <end position="173"/>
    </location>
</feature>
<name>A0A921ZLT7_MANSE</name>
<comment type="caution">
    <text evidence="2">The sequence shown here is derived from an EMBL/GenBank/DDBJ whole genome shotgun (WGS) entry which is preliminary data.</text>
</comment>
<dbReference type="Proteomes" id="UP000791440">
    <property type="component" value="Unassembled WGS sequence"/>
</dbReference>
<evidence type="ECO:0000256" key="1">
    <source>
        <dbReference type="SAM" id="MobiDB-lite"/>
    </source>
</evidence>
<keyword evidence="3" id="KW-1185">Reference proteome</keyword>
<reference evidence="2" key="1">
    <citation type="journal article" date="2016" name="Insect Biochem. Mol. Biol.">
        <title>Multifaceted biological insights from a draft genome sequence of the tobacco hornworm moth, Manduca sexta.</title>
        <authorList>
            <person name="Kanost M.R."/>
            <person name="Arrese E.L."/>
            <person name="Cao X."/>
            <person name="Chen Y.R."/>
            <person name="Chellapilla S."/>
            <person name="Goldsmith M.R."/>
            <person name="Grosse-Wilde E."/>
            <person name="Heckel D.G."/>
            <person name="Herndon N."/>
            <person name="Jiang H."/>
            <person name="Papanicolaou A."/>
            <person name="Qu J."/>
            <person name="Soulages J.L."/>
            <person name="Vogel H."/>
            <person name="Walters J."/>
            <person name="Waterhouse R.M."/>
            <person name="Ahn S.J."/>
            <person name="Almeida F.C."/>
            <person name="An C."/>
            <person name="Aqrawi P."/>
            <person name="Bretschneider A."/>
            <person name="Bryant W.B."/>
            <person name="Bucks S."/>
            <person name="Chao H."/>
            <person name="Chevignon G."/>
            <person name="Christen J.M."/>
            <person name="Clarke D.F."/>
            <person name="Dittmer N.T."/>
            <person name="Ferguson L.C.F."/>
            <person name="Garavelou S."/>
            <person name="Gordon K.H.J."/>
            <person name="Gunaratna R.T."/>
            <person name="Han Y."/>
            <person name="Hauser F."/>
            <person name="He Y."/>
            <person name="Heidel-Fischer H."/>
            <person name="Hirsh A."/>
            <person name="Hu Y."/>
            <person name="Jiang H."/>
            <person name="Kalra D."/>
            <person name="Klinner C."/>
            <person name="Konig C."/>
            <person name="Kovar C."/>
            <person name="Kroll A.R."/>
            <person name="Kuwar S.S."/>
            <person name="Lee S.L."/>
            <person name="Lehman R."/>
            <person name="Li K."/>
            <person name="Li Z."/>
            <person name="Liang H."/>
            <person name="Lovelace S."/>
            <person name="Lu Z."/>
            <person name="Mansfield J.H."/>
            <person name="McCulloch K.J."/>
            <person name="Mathew T."/>
            <person name="Morton B."/>
            <person name="Muzny D.M."/>
            <person name="Neunemann D."/>
            <person name="Ongeri F."/>
            <person name="Pauchet Y."/>
            <person name="Pu L.L."/>
            <person name="Pyrousis I."/>
            <person name="Rao X.J."/>
            <person name="Redding A."/>
            <person name="Roesel C."/>
            <person name="Sanchez-Gracia A."/>
            <person name="Schaack S."/>
            <person name="Shukla A."/>
            <person name="Tetreau G."/>
            <person name="Wang Y."/>
            <person name="Xiong G.H."/>
            <person name="Traut W."/>
            <person name="Walsh T.K."/>
            <person name="Worley K.C."/>
            <person name="Wu D."/>
            <person name="Wu W."/>
            <person name="Wu Y.Q."/>
            <person name="Zhang X."/>
            <person name="Zou Z."/>
            <person name="Zucker H."/>
            <person name="Briscoe A.D."/>
            <person name="Burmester T."/>
            <person name="Clem R.J."/>
            <person name="Feyereisen R."/>
            <person name="Grimmelikhuijzen C.J.P."/>
            <person name="Hamodrakas S.J."/>
            <person name="Hansson B.S."/>
            <person name="Huguet E."/>
            <person name="Jermiin L.S."/>
            <person name="Lan Q."/>
            <person name="Lehman H.K."/>
            <person name="Lorenzen M."/>
            <person name="Merzendorfer H."/>
            <person name="Michalopoulos I."/>
            <person name="Morton D.B."/>
            <person name="Muthukrishnan S."/>
            <person name="Oakeshott J.G."/>
            <person name="Palmer W."/>
            <person name="Park Y."/>
            <person name="Passarelli A.L."/>
            <person name="Rozas J."/>
            <person name="Schwartz L.M."/>
            <person name="Smith W."/>
            <person name="Southgate A."/>
            <person name="Vilcinskas A."/>
            <person name="Vogt R."/>
            <person name="Wang P."/>
            <person name="Werren J."/>
            <person name="Yu X.Q."/>
            <person name="Zhou J.J."/>
            <person name="Brown S.J."/>
            <person name="Scherer S.E."/>
            <person name="Richards S."/>
            <person name="Blissard G.W."/>
        </authorList>
    </citation>
    <scope>NUCLEOTIDE SEQUENCE</scope>
</reference>
<dbReference type="EMBL" id="JH668665">
    <property type="protein sequence ID" value="KAG6460317.1"/>
    <property type="molecule type" value="Genomic_DNA"/>
</dbReference>